<gene>
    <name evidence="1" type="ORF">SAMN05444169_0960</name>
</gene>
<evidence type="ECO:0000313" key="2">
    <source>
        <dbReference type="Proteomes" id="UP000190675"/>
    </source>
</evidence>
<protein>
    <recommendedName>
        <fullName evidence="3">PilZ domain-containing protein</fullName>
    </recommendedName>
</protein>
<organism evidence="1 2">
    <name type="scientific">Bradyrhizobium erythrophlei</name>
    <dbReference type="NCBI Taxonomy" id="1437360"/>
    <lineage>
        <taxon>Bacteria</taxon>
        <taxon>Pseudomonadati</taxon>
        <taxon>Pseudomonadota</taxon>
        <taxon>Alphaproteobacteria</taxon>
        <taxon>Hyphomicrobiales</taxon>
        <taxon>Nitrobacteraceae</taxon>
        <taxon>Bradyrhizobium</taxon>
    </lineage>
</organism>
<evidence type="ECO:0000313" key="1">
    <source>
        <dbReference type="EMBL" id="SHG17890.1"/>
    </source>
</evidence>
<name>A0A1M5HPM9_9BRAD</name>
<dbReference type="AlphaFoldDB" id="A0A1M5HPM9"/>
<sequence>MTHPRLYKRVVPSGQMARTGQIITGPKAPVLTPRVVDYSAGGACLEIHGLGPIPDRFEFVYGGVRKKCRVVWRRGVRIGVVF</sequence>
<reference evidence="1 2" key="1">
    <citation type="submission" date="2016-11" db="EMBL/GenBank/DDBJ databases">
        <authorList>
            <person name="Jaros S."/>
            <person name="Januszkiewicz K."/>
            <person name="Wedrychowicz H."/>
        </authorList>
    </citation>
    <scope>NUCLEOTIDE SEQUENCE [LARGE SCALE GENOMIC DNA]</scope>
    <source>
        <strain evidence="1 2">GAS242</strain>
    </source>
</reference>
<dbReference type="EMBL" id="LT670818">
    <property type="protein sequence ID" value="SHG17890.1"/>
    <property type="molecule type" value="Genomic_DNA"/>
</dbReference>
<dbReference type="OrthoDB" id="8126926at2"/>
<proteinExistence type="predicted"/>
<evidence type="ECO:0008006" key="3">
    <source>
        <dbReference type="Google" id="ProtNLM"/>
    </source>
</evidence>
<accession>A0A1M5HPM9</accession>
<dbReference type="Proteomes" id="UP000190675">
    <property type="component" value="Chromosome I"/>
</dbReference>